<dbReference type="PANTHER" id="PTHR43280">
    <property type="entry name" value="ARAC-FAMILY TRANSCRIPTIONAL REGULATOR"/>
    <property type="match status" value="1"/>
</dbReference>
<dbReference type="InterPro" id="IPR009057">
    <property type="entry name" value="Homeodomain-like_sf"/>
</dbReference>
<feature type="domain" description="HTH araC/xylS-type" evidence="4">
    <location>
        <begin position="177"/>
        <end position="275"/>
    </location>
</feature>
<name>A0A926D7Z5_9FIRM</name>
<dbReference type="PANTHER" id="PTHR43280:SF2">
    <property type="entry name" value="HTH-TYPE TRANSCRIPTIONAL REGULATOR EXSA"/>
    <property type="match status" value="1"/>
</dbReference>
<dbReference type="Gene3D" id="2.60.120.10">
    <property type="entry name" value="Jelly Rolls"/>
    <property type="match status" value="1"/>
</dbReference>
<keyword evidence="2" id="KW-0238">DNA-binding</keyword>
<organism evidence="5 6">
    <name type="scientific">Yeguia hominis</name>
    <dbReference type="NCBI Taxonomy" id="2763662"/>
    <lineage>
        <taxon>Bacteria</taxon>
        <taxon>Bacillati</taxon>
        <taxon>Bacillota</taxon>
        <taxon>Clostridia</taxon>
        <taxon>Eubacteriales</taxon>
        <taxon>Yeguiaceae</taxon>
        <taxon>Yeguia</taxon>
    </lineage>
</organism>
<dbReference type="SMART" id="SM00342">
    <property type="entry name" value="HTH_ARAC"/>
    <property type="match status" value="1"/>
</dbReference>
<comment type="caution">
    <text evidence="5">The sequence shown here is derived from an EMBL/GenBank/DDBJ whole genome shotgun (WGS) entry which is preliminary data.</text>
</comment>
<proteinExistence type="predicted"/>
<dbReference type="Proteomes" id="UP000651482">
    <property type="component" value="Unassembled WGS sequence"/>
</dbReference>
<dbReference type="Pfam" id="PF02311">
    <property type="entry name" value="AraC_binding"/>
    <property type="match status" value="1"/>
</dbReference>
<keyword evidence="3" id="KW-0804">Transcription</keyword>
<dbReference type="Gene3D" id="1.10.10.60">
    <property type="entry name" value="Homeodomain-like"/>
    <property type="match status" value="2"/>
</dbReference>
<dbReference type="RefSeq" id="WP_249318207.1">
    <property type="nucleotide sequence ID" value="NZ_JACRSN010000003.1"/>
</dbReference>
<dbReference type="InterPro" id="IPR037923">
    <property type="entry name" value="HTH-like"/>
</dbReference>
<keyword evidence="1" id="KW-0805">Transcription regulation</keyword>
<dbReference type="InterPro" id="IPR018060">
    <property type="entry name" value="HTH_AraC"/>
</dbReference>
<dbReference type="EMBL" id="JACRSN010000003">
    <property type="protein sequence ID" value="MBC8532931.1"/>
    <property type="molecule type" value="Genomic_DNA"/>
</dbReference>
<dbReference type="GO" id="GO:0003700">
    <property type="term" value="F:DNA-binding transcription factor activity"/>
    <property type="evidence" value="ECO:0007669"/>
    <property type="project" value="InterPro"/>
</dbReference>
<evidence type="ECO:0000256" key="2">
    <source>
        <dbReference type="ARBA" id="ARBA00023125"/>
    </source>
</evidence>
<reference evidence="5" key="1">
    <citation type="submission" date="2020-08" db="EMBL/GenBank/DDBJ databases">
        <title>Genome public.</title>
        <authorList>
            <person name="Liu C."/>
            <person name="Sun Q."/>
        </authorList>
    </citation>
    <scope>NUCLEOTIDE SEQUENCE</scope>
    <source>
        <strain evidence="5">NSJ-40</strain>
    </source>
</reference>
<dbReference type="SUPFAM" id="SSF51215">
    <property type="entry name" value="Regulatory protein AraC"/>
    <property type="match status" value="1"/>
</dbReference>
<evidence type="ECO:0000256" key="1">
    <source>
        <dbReference type="ARBA" id="ARBA00023015"/>
    </source>
</evidence>
<dbReference type="InterPro" id="IPR003313">
    <property type="entry name" value="AraC-bd"/>
</dbReference>
<evidence type="ECO:0000256" key="3">
    <source>
        <dbReference type="ARBA" id="ARBA00023163"/>
    </source>
</evidence>
<dbReference type="GO" id="GO:0043565">
    <property type="term" value="F:sequence-specific DNA binding"/>
    <property type="evidence" value="ECO:0007669"/>
    <property type="project" value="InterPro"/>
</dbReference>
<evidence type="ECO:0000259" key="4">
    <source>
        <dbReference type="PROSITE" id="PS01124"/>
    </source>
</evidence>
<evidence type="ECO:0000313" key="6">
    <source>
        <dbReference type="Proteomes" id="UP000651482"/>
    </source>
</evidence>
<accession>A0A926D7Z5</accession>
<dbReference type="SUPFAM" id="SSF46689">
    <property type="entry name" value="Homeodomain-like"/>
    <property type="match status" value="2"/>
</dbReference>
<sequence>MAHEEYEIIAHPKIQHVNIFLVSLAYRNPHIHSELEVCAVLQGEAAVFLNGETHTAGKGDIVLLNPDQPHEIRSVGDQNTLILAIQLSPKFFANYSPSGYNIEFEELFAARGDDPSQKLFEMLLQMARAYFTGGIGYEFQCVGLVNLMLAQFWQNLPYRFIGEKERAEKDLRTRRLSRITQYINEHYTEKLLLSDIAALEGLSMSYLSHFFRDNLNITFQEYLNNIRFEKALQLMERTKKKLIDISMESGFSDSKYLNRMFFERFHCSPREYHKNLRNAREGRASLGCIQTFYTEEESLAFLSGFQNT</sequence>
<dbReference type="AlphaFoldDB" id="A0A926D7Z5"/>
<dbReference type="InterPro" id="IPR014710">
    <property type="entry name" value="RmlC-like_jellyroll"/>
</dbReference>
<evidence type="ECO:0000313" key="5">
    <source>
        <dbReference type="EMBL" id="MBC8532931.1"/>
    </source>
</evidence>
<protein>
    <submittedName>
        <fullName evidence="5">AraC family transcriptional regulator</fullName>
    </submittedName>
</protein>
<dbReference type="PROSITE" id="PS01124">
    <property type="entry name" value="HTH_ARAC_FAMILY_2"/>
    <property type="match status" value="1"/>
</dbReference>
<keyword evidence="6" id="KW-1185">Reference proteome</keyword>
<dbReference type="Pfam" id="PF12833">
    <property type="entry name" value="HTH_18"/>
    <property type="match status" value="1"/>
</dbReference>
<gene>
    <name evidence="5" type="ORF">IAG03_02725</name>
</gene>